<dbReference type="CDD" id="cd01651">
    <property type="entry name" value="RT_G2_intron"/>
    <property type="match status" value="1"/>
</dbReference>
<protein>
    <recommendedName>
        <fullName evidence="1">Reverse transcriptase domain-containing protein</fullName>
    </recommendedName>
</protein>
<dbReference type="BioCyc" id="JESP1508404:G14D9-12818-MONOMER"/>
<dbReference type="OrthoDB" id="9793236at2"/>
<organism evidence="2 3">
    <name type="scientific">Jeotgalibacillus malaysiensis</name>
    <dbReference type="NCBI Taxonomy" id="1508404"/>
    <lineage>
        <taxon>Bacteria</taxon>
        <taxon>Bacillati</taxon>
        <taxon>Bacillota</taxon>
        <taxon>Bacilli</taxon>
        <taxon>Bacillales</taxon>
        <taxon>Caryophanaceae</taxon>
        <taxon>Jeotgalibacillus</taxon>
    </lineage>
</organism>
<gene>
    <name evidence="2" type="ORF">JMA_35370</name>
</gene>
<evidence type="ECO:0000313" key="3">
    <source>
        <dbReference type="Proteomes" id="UP000031449"/>
    </source>
</evidence>
<dbReference type="InterPro" id="IPR000477">
    <property type="entry name" value="RT_dom"/>
</dbReference>
<dbReference type="Proteomes" id="UP000031449">
    <property type="component" value="Chromosome"/>
</dbReference>
<name>A0A0B5AXZ2_9BACL</name>
<dbReference type="InterPro" id="IPR051083">
    <property type="entry name" value="GrpII_Intron_Splice-Mob/Def"/>
</dbReference>
<evidence type="ECO:0000259" key="1">
    <source>
        <dbReference type="PROSITE" id="PS50878"/>
    </source>
</evidence>
<dbReference type="EMBL" id="CP009416">
    <property type="protein sequence ID" value="AJD92854.1"/>
    <property type="molecule type" value="Genomic_DNA"/>
</dbReference>
<reference evidence="2 3" key="1">
    <citation type="submission" date="2014-08" db="EMBL/GenBank/DDBJ databases">
        <title>Complete genome of a marine bacteria Jeotgalibacillus malaysiensis.</title>
        <authorList>
            <person name="Yaakop A.S."/>
            <person name="Chan K.-G."/>
            <person name="Goh K.M."/>
        </authorList>
    </citation>
    <scope>NUCLEOTIDE SEQUENCE [LARGE SCALE GENOMIC DNA]</scope>
    <source>
        <strain evidence="2 3">D5</strain>
    </source>
</reference>
<accession>A0A0B5AXZ2</accession>
<dbReference type="STRING" id="1508404.JMA_35370"/>
<dbReference type="AlphaFoldDB" id="A0A0B5AXZ2"/>
<evidence type="ECO:0000313" key="2">
    <source>
        <dbReference type="EMBL" id="AJD92854.1"/>
    </source>
</evidence>
<dbReference type="PANTHER" id="PTHR34047">
    <property type="entry name" value="NUCLEAR INTRON MATURASE 1, MITOCHONDRIAL-RELATED"/>
    <property type="match status" value="1"/>
</dbReference>
<sequence length="453" mass="53854">MSAAKEFNLLYTKKGLKNIFEKYIHRSSAIGIDNVNYRQFVENIDNELEIIERKTKQNTYKFTRYKEKLILKGRDRFPRVISIPTLRDKVTLKGLQLIIQKGFPNENQRLSQRCVELISKNANEYNTFIKFDITNFYGNLNHKILFDKLNKRIRKKEIINLIEKSITTETSNKKNEPTETITKGVPQGLSISNILAHIYLLDIDHKYQEKNSLFYIRYVDDIIILCDAQEKEKIYKEVLYDIEGLHALPINKNKTYDGLLTEGFDFLGYNFKKDDELRVDVKKFNKNKYAQSIVDLFINFQRNNKISPEQFLYYLNIKITGSISKKVSGNRESEHTYGWLFYFSQINDTTFLYHLDWLVNKLLKKTKKCEHIDPTRIKSFVTAYYEIKYNYKESSYINRPDDLTISEQKELLIETFKIKKDTLNTDDKVQRIYKKLVYDFINQQEKEVQAEKS</sequence>
<dbReference type="PROSITE" id="PS50878">
    <property type="entry name" value="RT_POL"/>
    <property type="match status" value="1"/>
</dbReference>
<dbReference type="PANTHER" id="PTHR34047:SF8">
    <property type="entry name" value="PROTEIN YKFC"/>
    <property type="match status" value="1"/>
</dbReference>
<dbReference type="SUPFAM" id="SSF56672">
    <property type="entry name" value="DNA/RNA polymerases"/>
    <property type="match status" value="1"/>
</dbReference>
<dbReference type="InterPro" id="IPR043502">
    <property type="entry name" value="DNA/RNA_pol_sf"/>
</dbReference>
<dbReference type="KEGG" id="jeo:JMA_35370"/>
<dbReference type="HOGENOM" id="CLU_051311_0_0_9"/>
<proteinExistence type="predicted"/>
<keyword evidence="3" id="KW-1185">Reference proteome</keyword>
<dbReference type="Pfam" id="PF00078">
    <property type="entry name" value="RVT_1"/>
    <property type="match status" value="1"/>
</dbReference>
<feature type="domain" description="Reverse transcriptase" evidence="1">
    <location>
        <begin position="51"/>
        <end position="271"/>
    </location>
</feature>